<feature type="domain" description="Methyl-accepting transducer" evidence="5">
    <location>
        <begin position="222"/>
        <end position="472"/>
    </location>
</feature>
<evidence type="ECO:0000256" key="2">
    <source>
        <dbReference type="ARBA" id="ARBA00029447"/>
    </source>
</evidence>
<feature type="transmembrane region" description="Helical" evidence="4">
    <location>
        <begin position="9"/>
        <end position="32"/>
    </location>
</feature>
<keyword evidence="4" id="KW-1133">Transmembrane helix</keyword>
<keyword evidence="1" id="KW-0145">Chemotaxis</keyword>
<protein>
    <submittedName>
        <fullName evidence="6">Methyl-accepting chemotaxis protein</fullName>
    </submittedName>
</protein>
<evidence type="ECO:0000259" key="5">
    <source>
        <dbReference type="PROSITE" id="PS50111"/>
    </source>
</evidence>
<feature type="transmembrane region" description="Helical" evidence="4">
    <location>
        <begin position="104"/>
        <end position="120"/>
    </location>
</feature>
<dbReference type="AlphaFoldDB" id="A0A927RFV6"/>
<feature type="transmembrane region" description="Helical" evidence="4">
    <location>
        <begin position="81"/>
        <end position="98"/>
    </location>
</feature>
<dbReference type="PROSITE" id="PS50111">
    <property type="entry name" value="CHEMOTAXIS_TRANSDUC_2"/>
    <property type="match status" value="1"/>
</dbReference>
<dbReference type="GO" id="GO:0007165">
    <property type="term" value="P:signal transduction"/>
    <property type="evidence" value="ECO:0007669"/>
    <property type="project" value="UniProtKB-KW"/>
</dbReference>
<dbReference type="GO" id="GO:0004888">
    <property type="term" value="F:transmembrane signaling receptor activity"/>
    <property type="evidence" value="ECO:0007669"/>
    <property type="project" value="TreeGrafter"/>
</dbReference>
<comment type="caution">
    <text evidence="6">The sequence shown here is derived from an EMBL/GenBank/DDBJ whole genome shotgun (WGS) entry which is preliminary data.</text>
</comment>
<dbReference type="EMBL" id="JADBEL010000018">
    <property type="protein sequence ID" value="MBE1555917.1"/>
    <property type="molecule type" value="Genomic_DNA"/>
</dbReference>
<accession>A0A927RFV6</accession>
<dbReference type="InterPro" id="IPR004089">
    <property type="entry name" value="MCPsignal_dom"/>
</dbReference>
<proteinExistence type="inferred from homology"/>
<evidence type="ECO:0000313" key="7">
    <source>
        <dbReference type="Proteomes" id="UP000658225"/>
    </source>
</evidence>
<keyword evidence="7" id="KW-1185">Reference proteome</keyword>
<feature type="transmembrane region" description="Helical" evidence="4">
    <location>
        <begin position="125"/>
        <end position="144"/>
    </location>
</feature>
<evidence type="ECO:0000256" key="4">
    <source>
        <dbReference type="SAM" id="Phobius"/>
    </source>
</evidence>
<keyword evidence="4" id="KW-0812">Transmembrane</keyword>
<dbReference type="GO" id="GO:0006935">
    <property type="term" value="P:chemotaxis"/>
    <property type="evidence" value="ECO:0007669"/>
    <property type="project" value="UniProtKB-KW"/>
</dbReference>
<gene>
    <name evidence="6" type="ORF">H4683_003037</name>
</gene>
<dbReference type="PANTHER" id="PTHR43531:SF11">
    <property type="entry name" value="METHYL-ACCEPTING CHEMOTAXIS PROTEIN 3"/>
    <property type="match status" value="1"/>
</dbReference>
<dbReference type="InterPro" id="IPR051310">
    <property type="entry name" value="MCP_chemotaxis"/>
</dbReference>
<evidence type="ECO:0000256" key="1">
    <source>
        <dbReference type="ARBA" id="ARBA00022500"/>
    </source>
</evidence>
<evidence type="ECO:0000313" key="6">
    <source>
        <dbReference type="EMBL" id="MBE1555917.1"/>
    </source>
</evidence>
<evidence type="ECO:0000256" key="3">
    <source>
        <dbReference type="PROSITE-ProRule" id="PRU00284"/>
    </source>
</evidence>
<dbReference type="Gene3D" id="1.10.287.950">
    <property type="entry name" value="Methyl-accepting chemotaxis protein"/>
    <property type="match status" value="1"/>
</dbReference>
<feature type="transmembrane region" description="Helical" evidence="4">
    <location>
        <begin position="52"/>
        <end position="72"/>
    </location>
</feature>
<sequence length="514" mass="56133">MINFKGNKLILVISAIMVFLMGTIYIAHHWFGVLSDYAFLQGVSILSPGKSILLYVLLLIPVTLLVMSFIVYKKNAESESLSLLLTLTFTFTSIGMIASGNGLVEYHFSIFMMLALISYFQSIKLIAISTVIFAVQHFAGYLFFPELLCGTSDYRFTLLMIHAVYLILSALANGVLILHTKRAENKSKIIRREAIQQYKSVVNQLRKTSSSILAVSSEVDNGAVKTEQVSINISGASMNLYKGAENLQDSVEKNVQYVENLLAIAEELNEGAQTVNNSAARTAENVQQGTDLIATAEKQFLTVKNSVDNLESLVMGFHAIVIEISRFVADISAISDQTNLLALNASIEAARAGDAGKGFAVVAGEVRKLASESEESADSIRKLVASIEKESEVIFNEMEVCVKEVENGTVSMRSSRDIFDVITISMEEVIGEMKNILNVSASLANDGAKMSASMEQMSSVSGESLNNSREIASSAELQFTSVEALTDMASKLRTQSGDLEELVREISDYERETA</sequence>
<dbReference type="RefSeq" id="WP_192599600.1">
    <property type="nucleotide sequence ID" value="NZ_JADBEL010000018.1"/>
</dbReference>
<dbReference type="Pfam" id="PF00015">
    <property type="entry name" value="MCPsignal"/>
    <property type="match status" value="1"/>
</dbReference>
<dbReference type="PANTHER" id="PTHR43531">
    <property type="entry name" value="PROTEIN ICFG"/>
    <property type="match status" value="1"/>
</dbReference>
<dbReference type="Proteomes" id="UP000658225">
    <property type="component" value="Unassembled WGS sequence"/>
</dbReference>
<organism evidence="6 7">
    <name type="scientific">Sporosarcina limicola</name>
    <dbReference type="NCBI Taxonomy" id="34101"/>
    <lineage>
        <taxon>Bacteria</taxon>
        <taxon>Bacillati</taxon>
        <taxon>Bacillota</taxon>
        <taxon>Bacilli</taxon>
        <taxon>Bacillales</taxon>
        <taxon>Caryophanaceae</taxon>
        <taxon>Sporosarcina</taxon>
    </lineage>
</organism>
<comment type="similarity">
    <text evidence="2">Belongs to the methyl-accepting chemotaxis (MCP) protein family.</text>
</comment>
<dbReference type="SMART" id="SM00283">
    <property type="entry name" value="MA"/>
    <property type="match status" value="1"/>
</dbReference>
<reference evidence="6" key="1">
    <citation type="submission" date="2020-10" db="EMBL/GenBank/DDBJ databases">
        <title>Genomic Encyclopedia of Type Strains, Phase IV (KMG-IV): sequencing the most valuable type-strain genomes for metagenomic binning, comparative biology and taxonomic classification.</title>
        <authorList>
            <person name="Goeker M."/>
        </authorList>
    </citation>
    <scope>NUCLEOTIDE SEQUENCE</scope>
    <source>
        <strain evidence="6">DSM 13886</strain>
    </source>
</reference>
<feature type="transmembrane region" description="Helical" evidence="4">
    <location>
        <begin position="156"/>
        <end position="178"/>
    </location>
</feature>
<name>A0A927RFV6_9BACL</name>
<keyword evidence="3" id="KW-0807">Transducer</keyword>
<keyword evidence="4" id="KW-0472">Membrane</keyword>
<dbReference type="GO" id="GO:0005886">
    <property type="term" value="C:plasma membrane"/>
    <property type="evidence" value="ECO:0007669"/>
    <property type="project" value="TreeGrafter"/>
</dbReference>
<dbReference type="SUPFAM" id="SSF58104">
    <property type="entry name" value="Methyl-accepting chemotaxis protein (MCP) signaling domain"/>
    <property type="match status" value="1"/>
</dbReference>